<sequence length="109" mass="11157">MPAGTEIENPAALNSAGTGAREIEGQTRTAGAHPVDETRSASRDFGTGDWDGGLGRVLTGLAETWSAQVAALAADCNSLASQCGASGVRYQRTETANTQTMHSLASDFG</sequence>
<evidence type="ECO:0008006" key="4">
    <source>
        <dbReference type="Google" id="ProtNLM"/>
    </source>
</evidence>
<protein>
    <recommendedName>
        <fullName evidence="4">Excreted virulence factor EspC (Type VII ESX diderm)</fullName>
    </recommendedName>
</protein>
<proteinExistence type="predicted"/>
<evidence type="ECO:0000256" key="1">
    <source>
        <dbReference type="SAM" id="MobiDB-lite"/>
    </source>
</evidence>
<feature type="region of interest" description="Disordered" evidence="1">
    <location>
        <begin position="1"/>
        <end position="49"/>
    </location>
</feature>
<name>A0ABQ2Z429_9ACTN</name>
<keyword evidence="3" id="KW-1185">Reference proteome</keyword>
<reference evidence="3" key="1">
    <citation type="journal article" date="2019" name="Int. J. Syst. Evol. Microbiol.">
        <title>The Global Catalogue of Microorganisms (GCM) 10K type strain sequencing project: providing services to taxonomists for standard genome sequencing and annotation.</title>
        <authorList>
            <consortium name="The Broad Institute Genomics Platform"/>
            <consortium name="The Broad Institute Genome Sequencing Center for Infectious Disease"/>
            <person name="Wu L."/>
            <person name="Ma J."/>
        </authorList>
    </citation>
    <scope>NUCLEOTIDE SEQUENCE [LARGE SCALE GENOMIC DNA]</scope>
    <source>
        <strain evidence="3">JCM 4957</strain>
    </source>
</reference>
<organism evidence="2 3">
    <name type="scientific">Streptomyces djakartensis</name>
    <dbReference type="NCBI Taxonomy" id="68193"/>
    <lineage>
        <taxon>Bacteria</taxon>
        <taxon>Bacillati</taxon>
        <taxon>Actinomycetota</taxon>
        <taxon>Actinomycetes</taxon>
        <taxon>Kitasatosporales</taxon>
        <taxon>Streptomycetaceae</taxon>
        <taxon>Streptomyces</taxon>
    </lineage>
</organism>
<dbReference type="EMBL" id="BMWE01000001">
    <property type="protein sequence ID" value="GGY03708.1"/>
    <property type="molecule type" value="Genomic_DNA"/>
</dbReference>
<accession>A0ABQ2Z429</accession>
<gene>
    <name evidence="2" type="ORF">GCM10010384_04780</name>
</gene>
<dbReference type="Proteomes" id="UP000653308">
    <property type="component" value="Unassembled WGS sequence"/>
</dbReference>
<evidence type="ECO:0000313" key="3">
    <source>
        <dbReference type="Proteomes" id="UP000653308"/>
    </source>
</evidence>
<comment type="caution">
    <text evidence="2">The sequence shown here is derived from an EMBL/GenBank/DDBJ whole genome shotgun (WGS) entry which is preliminary data.</text>
</comment>
<evidence type="ECO:0000313" key="2">
    <source>
        <dbReference type="EMBL" id="GGY03708.1"/>
    </source>
</evidence>